<gene>
    <name evidence="1" type="ORF">INT48_003125</name>
</gene>
<dbReference type="EMBL" id="JAEPRE010000031">
    <property type="protein sequence ID" value="KAG2235562.1"/>
    <property type="molecule type" value="Genomic_DNA"/>
</dbReference>
<accession>A0A8H7SUN0</accession>
<reference evidence="1" key="1">
    <citation type="submission" date="2021-01" db="EMBL/GenBank/DDBJ databases">
        <title>Metabolic potential, ecology and presence of endohyphal bacteria is reflected in genomic diversity of Mucoromycotina.</title>
        <authorList>
            <person name="Muszewska A."/>
            <person name="Okrasinska A."/>
            <person name="Steczkiewicz K."/>
            <person name="Drgas O."/>
            <person name="Orlowska M."/>
            <person name="Perlinska-Lenart U."/>
            <person name="Aleksandrzak-Piekarczyk T."/>
            <person name="Szatraj K."/>
            <person name="Zielenkiewicz U."/>
            <person name="Pilsyk S."/>
            <person name="Malc E."/>
            <person name="Mieczkowski P."/>
            <person name="Kruszewska J.S."/>
            <person name="Biernat P."/>
            <person name="Pawlowska J."/>
        </authorList>
    </citation>
    <scope>NUCLEOTIDE SEQUENCE</scope>
    <source>
        <strain evidence="1">WA0000018081</strain>
    </source>
</reference>
<keyword evidence="2" id="KW-1185">Reference proteome</keyword>
<organism evidence="1 2">
    <name type="scientific">Thamnidium elegans</name>
    <dbReference type="NCBI Taxonomy" id="101142"/>
    <lineage>
        <taxon>Eukaryota</taxon>
        <taxon>Fungi</taxon>
        <taxon>Fungi incertae sedis</taxon>
        <taxon>Mucoromycota</taxon>
        <taxon>Mucoromycotina</taxon>
        <taxon>Mucoromycetes</taxon>
        <taxon>Mucorales</taxon>
        <taxon>Mucorineae</taxon>
        <taxon>Mucoraceae</taxon>
        <taxon>Thamnidium</taxon>
    </lineage>
</organism>
<dbReference type="AlphaFoldDB" id="A0A8H7SUN0"/>
<evidence type="ECO:0000313" key="1">
    <source>
        <dbReference type="EMBL" id="KAG2235562.1"/>
    </source>
</evidence>
<comment type="caution">
    <text evidence="1">The sequence shown here is derived from an EMBL/GenBank/DDBJ whole genome shotgun (WGS) entry which is preliminary data.</text>
</comment>
<evidence type="ECO:0000313" key="2">
    <source>
        <dbReference type="Proteomes" id="UP000613177"/>
    </source>
</evidence>
<name>A0A8H7SUN0_9FUNG</name>
<sequence length="118" mass="13164">MIADVNDEKFDELFITPPSTLAINFNDIYHRCQNVVQAEEYMSSVRLSEATNTSLESEAQPLFENKRLLRSFYYVSTVTFVGDRGYAVGSRCVLVRSNMSHQGRDSVSSLAIGISGLS</sequence>
<protein>
    <submittedName>
        <fullName evidence="1">Uncharacterized protein</fullName>
    </submittedName>
</protein>
<proteinExistence type="predicted"/>
<dbReference type="Proteomes" id="UP000613177">
    <property type="component" value="Unassembled WGS sequence"/>
</dbReference>